<dbReference type="PANTHER" id="PTHR30595">
    <property type="entry name" value="GLPR-RELATED TRANSCRIPTIONAL REPRESSOR"/>
    <property type="match status" value="1"/>
</dbReference>
<comment type="caution">
    <text evidence="2">The sequence shown here is derived from an EMBL/GenBank/DDBJ whole genome shotgun (WGS) entry which is preliminary data.</text>
</comment>
<dbReference type="EMBL" id="PGVE01000048">
    <property type="protein sequence ID" value="PLS04013.1"/>
    <property type="molecule type" value="Genomic_DNA"/>
</dbReference>
<dbReference type="Gene3D" id="3.30.950.30">
    <property type="entry name" value="Schlafen, AAA domain"/>
    <property type="match status" value="1"/>
</dbReference>
<protein>
    <recommendedName>
        <fullName evidence="1">Schlafen AlbA-2 domain-containing protein</fullName>
    </recommendedName>
</protein>
<accession>A0A2N5HEX2</accession>
<sequence>MINRFSNQQFLEIVNDENKLDIGSFKILLEQFYGERNELDFKESMIEVHKLAKLILAMANSGGGTIVFGITDDTNEAVGLNETDVEDPTDLERKLRNIIPDQLQFDSQIIRYPQHEVYLNLSGKLFFIIYVLNEERYIPFLSKRPTTGIETNRIYIRRNASIEEANNYEIEQMIIKRVHSVYSDLSSLDLQEHLQQLKILYTNISEYEMKSPFENINKLGIYNKVINRSYPTESFNLYISRCIEKKKRKIEEILEILE</sequence>
<dbReference type="AlphaFoldDB" id="A0A2N5HEX2"/>
<proteinExistence type="predicted"/>
<evidence type="ECO:0000259" key="1">
    <source>
        <dbReference type="Pfam" id="PF04326"/>
    </source>
</evidence>
<dbReference type="InterPro" id="IPR038461">
    <property type="entry name" value="Schlafen_AlbA_2_dom_sf"/>
</dbReference>
<dbReference type="OrthoDB" id="34589at2"/>
<feature type="domain" description="Schlafen AlbA-2" evidence="1">
    <location>
        <begin position="35"/>
        <end position="165"/>
    </location>
</feature>
<name>A0A2N5HEX2_9BACI</name>
<organism evidence="2 3">
    <name type="scientific">Neobacillus cucumis</name>
    <dbReference type="NCBI Taxonomy" id="1740721"/>
    <lineage>
        <taxon>Bacteria</taxon>
        <taxon>Bacillati</taxon>
        <taxon>Bacillota</taxon>
        <taxon>Bacilli</taxon>
        <taxon>Bacillales</taxon>
        <taxon>Bacillaceae</taxon>
        <taxon>Neobacillus</taxon>
    </lineage>
</organism>
<dbReference type="InterPro" id="IPR007421">
    <property type="entry name" value="Schlafen_AlbA_2_dom"/>
</dbReference>
<keyword evidence="3" id="KW-1185">Reference proteome</keyword>
<reference evidence="2 3" key="1">
    <citation type="submission" date="2017-11" db="EMBL/GenBank/DDBJ databases">
        <title>Comparitive Functional Genomics of Dry Heat Resistant strains isolated from the Viking Spacecraft.</title>
        <authorList>
            <person name="Seuylemezian A."/>
            <person name="Cooper K."/>
            <person name="Vaishampayan P."/>
        </authorList>
    </citation>
    <scope>NUCLEOTIDE SEQUENCE [LARGE SCALE GENOMIC DNA]</scope>
    <source>
        <strain evidence="2 3">V32-6</strain>
    </source>
</reference>
<dbReference type="RefSeq" id="WP_101648278.1">
    <property type="nucleotide sequence ID" value="NZ_PGVE01000048.1"/>
</dbReference>
<dbReference type="Pfam" id="PF04326">
    <property type="entry name" value="SLFN_AlbA_2"/>
    <property type="match status" value="1"/>
</dbReference>
<dbReference type="Proteomes" id="UP000234950">
    <property type="component" value="Unassembled WGS sequence"/>
</dbReference>
<dbReference type="PANTHER" id="PTHR30595:SF6">
    <property type="entry name" value="SCHLAFEN ALBA-2 DOMAIN-CONTAINING PROTEIN"/>
    <property type="match status" value="1"/>
</dbReference>
<evidence type="ECO:0000313" key="2">
    <source>
        <dbReference type="EMBL" id="PLS04013.1"/>
    </source>
</evidence>
<gene>
    <name evidence="2" type="ORF">CVD27_12700</name>
</gene>
<evidence type="ECO:0000313" key="3">
    <source>
        <dbReference type="Proteomes" id="UP000234950"/>
    </source>
</evidence>